<proteinExistence type="predicted"/>
<protein>
    <submittedName>
        <fullName evidence="1">Uncharacterized protein</fullName>
    </submittedName>
</protein>
<accession>A0A0F9BHQ5</accession>
<dbReference type="EMBL" id="LAZR01049223">
    <property type="protein sequence ID" value="KKK90149.1"/>
    <property type="molecule type" value="Genomic_DNA"/>
</dbReference>
<name>A0A0F9BHQ5_9ZZZZ</name>
<feature type="non-terminal residue" evidence="1">
    <location>
        <position position="35"/>
    </location>
</feature>
<dbReference type="AlphaFoldDB" id="A0A0F9BHQ5"/>
<evidence type="ECO:0000313" key="1">
    <source>
        <dbReference type="EMBL" id="KKK90149.1"/>
    </source>
</evidence>
<sequence>MRARIKAMEADGIRIQVDVNIGTKGLDDWEEDRLL</sequence>
<organism evidence="1">
    <name type="scientific">marine sediment metagenome</name>
    <dbReference type="NCBI Taxonomy" id="412755"/>
    <lineage>
        <taxon>unclassified sequences</taxon>
        <taxon>metagenomes</taxon>
        <taxon>ecological metagenomes</taxon>
    </lineage>
</organism>
<reference evidence="1" key="1">
    <citation type="journal article" date="2015" name="Nature">
        <title>Complex archaea that bridge the gap between prokaryotes and eukaryotes.</title>
        <authorList>
            <person name="Spang A."/>
            <person name="Saw J.H."/>
            <person name="Jorgensen S.L."/>
            <person name="Zaremba-Niedzwiedzka K."/>
            <person name="Martijn J."/>
            <person name="Lind A.E."/>
            <person name="van Eijk R."/>
            <person name="Schleper C."/>
            <person name="Guy L."/>
            <person name="Ettema T.J."/>
        </authorList>
    </citation>
    <scope>NUCLEOTIDE SEQUENCE</scope>
</reference>
<comment type="caution">
    <text evidence="1">The sequence shown here is derived from an EMBL/GenBank/DDBJ whole genome shotgun (WGS) entry which is preliminary data.</text>
</comment>
<gene>
    <name evidence="1" type="ORF">LCGC14_2726040</name>
</gene>